<comment type="subcellular location">
    <subcellularLocation>
        <location evidence="2">Cytoplasm</location>
        <location evidence="2">Cytosol</location>
    </subcellularLocation>
    <subcellularLocation>
        <location evidence="1">Membrane</location>
        <topology evidence="1">Peripheral membrane protein</topology>
        <orientation evidence="1">Cytoplasmic side</orientation>
    </subcellularLocation>
</comment>
<dbReference type="PANTHER" id="PTHR10663">
    <property type="entry name" value="GUANYL-NUCLEOTIDE EXCHANGE FACTOR"/>
    <property type="match status" value="1"/>
</dbReference>
<dbReference type="RefSeq" id="XP_019098558.1">
    <property type="nucleotide sequence ID" value="XM_019243013.1"/>
</dbReference>
<dbReference type="GeneID" id="109131832"/>
<evidence type="ECO:0000256" key="1">
    <source>
        <dbReference type="ARBA" id="ARBA00004287"/>
    </source>
</evidence>
<gene>
    <name evidence="5" type="primary">LOC109131832</name>
</gene>
<dbReference type="InterPro" id="IPR023394">
    <property type="entry name" value="Sec7_C_sf"/>
</dbReference>
<evidence type="ECO:0000259" key="3">
    <source>
        <dbReference type="Pfam" id="PF01369"/>
    </source>
</evidence>
<feature type="non-terminal residue" evidence="5">
    <location>
        <position position="1"/>
    </location>
</feature>
<evidence type="ECO:0000256" key="2">
    <source>
        <dbReference type="ARBA" id="ARBA00004514"/>
    </source>
</evidence>
<feature type="non-terminal residue" evidence="5">
    <location>
        <position position="173"/>
    </location>
</feature>
<dbReference type="InterPro" id="IPR000904">
    <property type="entry name" value="Sec7_dom"/>
</dbReference>
<dbReference type="Gene3D" id="1.10.1000.11">
    <property type="entry name" value="Arf Nucleotide-binding Site Opener,domain 2"/>
    <property type="match status" value="1"/>
</dbReference>
<name>A0ABM1RHS0_CAMSA</name>
<reference evidence="4" key="1">
    <citation type="journal article" date="2014" name="Nat. Commun.">
        <title>The emerging biofuel crop Camelina sativa retains a highly undifferentiated hexaploid genome structure.</title>
        <authorList>
            <person name="Kagale S."/>
            <person name="Koh C."/>
            <person name="Nixon J."/>
            <person name="Bollina V."/>
            <person name="Clarke W.E."/>
            <person name="Tuteja R."/>
            <person name="Spillane C."/>
            <person name="Robinson S.J."/>
            <person name="Links M.G."/>
            <person name="Clarke C."/>
            <person name="Higgins E.E."/>
            <person name="Huebert T."/>
            <person name="Sharpe A.G."/>
            <person name="Parkin I.A."/>
        </authorList>
    </citation>
    <scope>NUCLEOTIDE SEQUENCE [LARGE SCALE GENOMIC DNA]</scope>
    <source>
        <strain evidence="4">cv. DH55</strain>
    </source>
</reference>
<dbReference type="SUPFAM" id="SSF48425">
    <property type="entry name" value="Sec7 domain"/>
    <property type="match status" value="1"/>
</dbReference>
<sequence>EDFIRNNREINGGADLPREYLSEIYHSISSSEIQMNADKGTGFQMITASRWISVIYKSKETSPYILCDSASHLDRDMFCIVSGPTIAATTVVFEQAEQEDVLQRCVDGLLAIAKLSAYYHLNSILDDLVVSLCKFTPFFTPLSADEAVLALGEDARARMATEAVFLIANKYGD</sequence>
<reference evidence="5" key="2">
    <citation type="submission" date="2025-08" db="UniProtKB">
        <authorList>
            <consortium name="RefSeq"/>
        </authorList>
    </citation>
    <scope>IDENTIFICATION</scope>
    <source>
        <tissue evidence="5">Leaf</tissue>
    </source>
</reference>
<keyword evidence="4" id="KW-1185">Reference proteome</keyword>
<dbReference type="Pfam" id="PF01369">
    <property type="entry name" value="Sec7"/>
    <property type="match status" value="1"/>
</dbReference>
<evidence type="ECO:0000313" key="5">
    <source>
        <dbReference type="RefSeq" id="XP_019098558.1"/>
    </source>
</evidence>
<evidence type="ECO:0000313" key="4">
    <source>
        <dbReference type="Proteomes" id="UP000694864"/>
    </source>
</evidence>
<accession>A0ABM1RHS0</accession>
<organism evidence="4 5">
    <name type="scientific">Camelina sativa</name>
    <name type="common">False flax</name>
    <name type="synonym">Myagrum sativum</name>
    <dbReference type="NCBI Taxonomy" id="90675"/>
    <lineage>
        <taxon>Eukaryota</taxon>
        <taxon>Viridiplantae</taxon>
        <taxon>Streptophyta</taxon>
        <taxon>Embryophyta</taxon>
        <taxon>Tracheophyta</taxon>
        <taxon>Spermatophyta</taxon>
        <taxon>Magnoliopsida</taxon>
        <taxon>eudicotyledons</taxon>
        <taxon>Gunneridae</taxon>
        <taxon>Pentapetalae</taxon>
        <taxon>rosids</taxon>
        <taxon>malvids</taxon>
        <taxon>Brassicales</taxon>
        <taxon>Brassicaceae</taxon>
        <taxon>Camelineae</taxon>
        <taxon>Camelina</taxon>
    </lineage>
</organism>
<protein>
    <submittedName>
        <fullName evidence="5">ARF guanine-nucleotide exchange factor GNL1-like</fullName>
    </submittedName>
</protein>
<dbReference type="InterPro" id="IPR035999">
    <property type="entry name" value="Sec7_dom_sf"/>
</dbReference>
<dbReference type="Proteomes" id="UP000694864">
    <property type="component" value="Unplaced"/>
</dbReference>
<feature type="domain" description="SEC7" evidence="3">
    <location>
        <begin position="1"/>
        <end position="33"/>
    </location>
</feature>
<proteinExistence type="predicted"/>
<dbReference type="PANTHER" id="PTHR10663:SF353">
    <property type="entry name" value="ARF GUANINE-NUCLEOTIDE EXCHANGE FACTOR GNL1"/>
    <property type="match status" value="1"/>
</dbReference>